<organism evidence="1 2">
    <name type="scientific">Thalassolituus oleivorans MIL-1</name>
    <dbReference type="NCBI Taxonomy" id="1298593"/>
    <lineage>
        <taxon>Bacteria</taxon>
        <taxon>Pseudomonadati</taxon>
        <taxon>Pseudomonadota</taxon>
        <taxon>Gammaproteobacteria</taxon>
        <taxon>Oceanospirillales</taxon>
        <taxon>Oceanospirillaceae</taxon>
        <taxon>Thalassolituus</taxon>
    </lineage>
</organism>
<dbReference type="Proteomes" id="UP000011866">
    <property type="component" value="Chromosome"/>
</dbReference>
<dbReference type="AlphaFoldDB" id="M5EA06"/>
<gene>
    <name evidence="1" type="ORF">TOL_3703</name>
</gene>
<reference evidence="1 2" key="1">
    <citation type="journal article" date="2013" name="Genome Announc.">
        <title>Genome Sequence of Thalassolituus oleivorans MIL-1 (DSM 14913T).</title>
        <authorList>
            <person name="Golyshin P.N."/>
            <person name="Werner J."/>
            <person name="Chernikova T.N."/>
            <person name="Tran H."/>
            <person name="Ferrer M."/>
            <person name="Yakimov M.M."/>
            <person name="Teeling H."/>
            <person name="Golyshina O.V."/>
        </authorList>
    </citation>
    <scope>NUCLEOTIDE SEQUENCE [LARGE SCALE GENOMIC DNA]</scope>
    <source>
        <strain evidence="1 2">MIL-1</strain>
    </source>
</reference>
<dbReference type="KEGG" id="tol:TOL_3703"/>
<proteinExistence type="predicted"/>
<name>M5EA06_9GAMM</name>
<accession>M5EA06</accession>
<evidence type="ECO:0000313" key="2">
    <source>
        <dbReference type="Proteomes" id="UP000011866"/>
    </source>
</evidence>
<protein>
    <submittedName>
        <fullName evidence="1">Uncharacterized protein</fullName>
    </submittedName>
</protein>
<sequence>MAFLSTLSKPVFLRLIDIFLPVVNDSFMSFMKLSPSFCHI</sequence>
<dbReference type="HOGENOM" id="CLU_3297824_0_0_6"/>
<dbReference type="EMBL" id="HF680312">
    <property type="protein sequence ID" value="CCU74086.1"/>
    <property type="molecule type" value="Genomic_DNA"/>
</dbReference>
<evidence type="ECO:0000313" key="1">
    <source>
        <dbReference type="EMBL" id="CCU74086.1"/>
    </source>
</evidence>
<keyword evidence="2" id="KW-1185">Reference proteome</keyword>